<feature type="transmembrane region" description="Helical" evidence="7">
    <location>
        <begin position="173"/>
        <end position="196"/>
    </location>
</feature>
<feature type="transmembrane region" description="Helical" evidence="7">
    <location>
        <begin position="125"/>
        <end position="146"/>
    </location>
</feature>
<dbReference type="Gene3D" id="1.10.3720.10">
    <property type="entry name" value="MetI-like"/>
    <property type="match status" value="1"/>
</dbReference>
<comment type="caution">
    <text evidence="9">The sequence shown here is derived from an EMBL/GenBank/DDBJ whole genome shotgun (WGS) entry which is preliminary data.</text>
</comment>
<name>A0A326US49_THEHA</name>
<dbReference type="InterPro" id="IPR000515">
    <property type="entry name" value="MetI-like"/>
</dbReference>
<evidence type="ECO:0000259" key="8">
    <source>
        <dbReference type="PROSITE" id="PS50928"/>
    </source>
</evidence>
<evidence type="ECO:0000256" key="7">
    <source>
        <dbReference type="RuleBase" id="RU363032"/>
    </source>
</evidence>
<keyword evidence="4 7" id="KW-0812">Transmembrane</keyword>
<gene>
    <name evidence="9" type="ORF">EI42_01124</name>
</gene>
<reference evidence="9 10" key="1">
    <citation type="submission" date="2018-06" db="EMBL/GenBank/DDBJ databases">
        <title>Genomic Encyclopedia of Archaeal and Bacterial Type Strains, Phase II (KMG-II): from individual species to whole genera.</title>
        <authorList>
            <person name="Goeker M."/>
        </authorList>
    </citation>
    <scope>NUCLEOTIDE SEQUENCE [LARGE SCALE GENOMIC DNA]</scope>
    <source>
        <strain evidence="9 10">ATCC BAA-1881</strain>
    </source>
</reference>
<evidence type="ECO:0000313" key="9">
    <source>
        <dbReference type="EMBL" id="PZW34287.1"/>
    </source>
</evidence>
<feature type="transmembrane region" description="Helical" evidence="7">
    <location>
        <begin position="92"/>
        <end position="113"/>
    </location>
</feature>
<feature type="transmembrane region" description="Helical" evidence="7">
    <location>
        <begin position="27"/>
        <end position="50"/>
    </location>
</feature>
<evidence type="ECO:0000256" key="3">
    <source>
        <dbReference type="ARBA" id="ARBA00022475"/>
    </source>
</evidence>
<keyword evidence="6 7" id="KW-0472">Membrane</keyword>
<dbReference type="InterPro" id="IPR035906">
    <property type="entry name" value="MetI-like_sf"/>
</dbReference>
<comment type="similarity">
    <text evidence="7">Belongs to the binding-protein-dependent transport system permease family.</text>
</comment>
<protein>
    <submittedName>
        <fullName evidence="9">Multiple sugar transport system permease protein</fullName>
    </submittedName>
</protein>
<dbReference type="SUPFAM" id="SSF161098">
    <property type="entry name" value="MetI-like"/>
    <property type="match status" value="1"/>
</dbReference>
<evidence type="ECO:0000313" key="10">
    <source>
        <dbReference type="Proteomes" id="UP000248806"/>
    </source>
</evidence>
<dbReference type="PANTHER" id="PTHR30193">
    <property type="entry name" value="ABC TRANSPORTER PERMEASE PROTEIN"/>
    <property type="match status" value="1"/>
</dbReference>
<evidence type="ECO:0000256" key="1">
    <source>
        <dbReference type="ARBA" id="ARBA00004651"/>
    </source>
</evidence>
<organism evidence="9 10">
    <name type="scientific">Thermosporothrix hazakensis</name>
    <dbReference type="NCBI Taxonomy" id="644383"/>
    <lineage>
        <taxon>Bacteria</taxon>
        <taxon>Bacillati</taxon>
        <taxon>Chloroflexota</taxon>
        <taxon>Ktedonobacteria</taxon>
        <taxon>Ktedonobacterales</taxon>
        <taxon>Thermosporotrichaceae</taxon>
        <taxon>Thermosporothrix</taxon>
    </lineage>
</organism>
<accession>A0A326US49</accession>
<proteinExistence type="inferred from homology"/>
<dbReference type="EMBL" id="QKUF01000002">
    <property type="protein sequence ID" value="PZW34287.1"/>
    <property type="molecule type" value="Genomic_DNA"/>
</dbReference>
<dbReference type="AlphaFoldDB" id="A0A326US49"/>
<feature type="transmembrane region" description="Helical" evidence="7">
    <location>
        <begin position="277"/>
        <end position="305"/>
    </location>
</feature>
<keyword evidence="2 7" id="KW-0813">Transport</keyword>
<dbReference type="CDD" id="cd06261">
    <property type="entry name" value="TM_PBP2"/>
    <property type="match status" value="1"/>
</dbReference>
<dbReference type="GO" id="GO:0005886">
    <property type="term" value="C:plasma membrane"/>
    <property type="evidence" value="ECO:0007669"/>
    <property type="project" value="UniProtKB-SubCell"/>
</dbReference>
<dbReference type="PANTHER" id="PTHR30193:SF41">
    <property type="entry name" value="DIACETYLCHITOBIOSE UPTAKE SYSTEM PERMEASE PROTEIN NGCF"/>
    <property type="match status" value="1"/>
</dbReference>
<evidence type="ECO:0000256" key="6">
    <source>
        <dbReference type="ARBA" id="ARBA00023136"/>
    </source>
</evidence>
<dbReference type="Proteomes" id="UP000248806">
    <property type="component" value="Unassembled WGS sequence"/>
</dbReference>
<comment type="subcellular location">
    <subcellularLocation>
        <location evidence="1 7">Cell membrane</location>
        <topology evidence="1 7">Multi-pass membrane protein</topology>
    </subcellularLocation>
</comment>
<feature type="transmembrane region" description="Helical" evidence="7">
    <location>
        <begin position="233"/>
        <end position="257"/>
    </location>
</feature>
<sequence>MANMLISEQVQAAEKPGKRSARWKNDVIGYAFVAPFLIAYALFVFLPIILGFGMSFFNWSLAGTGKDQFLGLQNYQEALTDPSFWGSLGNTVLFTVISTPLLMVFGLVLALLANMKIPGRWLFRTVVFAPYILPVSAVVLVWNWLYQPGFGLINGMLTAIGLKEVGWLSDPNVAMVSTVIVTIWWTVGFNFVLYLAGLQQIPQEVYESASIDGANSWNKLLHITLPLLKNTTLLVMILQVISSLQVFAQIFLLTGGGPNYVTRPLMQYVYETGFSSFRIGLASAMSYLFFILIMLISGIQFFLFYRKKGGEA</sequence>
<keyword evidence="3" id="KW-1003">Cell membrane</keyword>
<dbReference type="Pfam" id="PF00528">
    <property type="entry name" value="BPD_transp_1"/>
    <property type="match status" value="1"/>
</dbReference>
<keyword evidence="5 7" id="KW-1133">Transmembrane helix</keyword>
<dbReference type="OrthoDB" id="9809173at2"/>
<dbReference type="GO" id="GO:0055085">
    <property type="term" value="P:transmembrane transport"/>
    <property type="evidence" value="ECO:0007669"/>
    <property type="project" value="InterPro"/>
</dbReference>
<evidence type="ECO:0000256" key="5">
    <source>
        <dbReference type="ARBA" id="ARBA00022989"/>
    </source>
</evidence>
<dbReference type="PROSITE" id="PS50928">
    <property type="entry name" value="ABC_TM1"/>
    <property type="match status" value="1"/>
</dbReference>
<dbReference type="RefSeq" id="WP_111319708.1">
    <property type="nucleotide sequence ID" value="NZ_BIFX01000001.1"/>
</dbReference>
<evidence type="ECO:0000256" key="4">
    <source>
        <dbReference type="ARBA" id="ARBA00022692"/>
    </source>
</evidence>
<keyword evidence="10" id="KW-1185">Reference proteome</keyword>
<evidence type="ECO:0000256" key="2">
    <source>
        <dbReference type="ARBA" id="ARBA00022448"/>
    </source>
</evidence>
<keyword evidence="9" id="KW-0762">Sugar transport</keyword>
<dbReference type="InterPro" id="IPR051393">
    <property type="entry name" value="ABC_transporter_permease"/>
</dbReference>
<feature type="domain" description="ABC transmembrane type-1" evidence="8">
    <location>
        <begin position="88"/>
        <end position="300"/>
    </location>
</feature>